<dbReference type="Pfam" id="PF00176">
    <property type="entry name" value="SNF2-rel_dom"/>
    <property type="match status" value="1"/>
</dbReference>
<evidence type="ECO:0000256" key="4">
    <source>
        <dbReference type="ARBA" id="ARBA00022840"/>
    </source>
</evidence>
<protein>
    <submittedName>
        <fullName evidence="8">ATP-dependent helicase</fullName>
    </submittedName>
</protein>
<evidence type="ECO:0000259" key="7">
    <source>
        <dbReference type="PROSITE" id="PS51194"/>
    </source>
</evidence>
<dbReference type="Pfam" id="PF00271">
    <property type="entry name" value="Helicase_C"/>
    <property type="match status" value="1"/>
</dbReference>
<dbReference type="Gene3D" id="3.40.50.300">
    <property type="entry name" value="P-loop containing nucleotide triphosphate hydrolases"/>
    <property type="match status" value="1"/>
</dbReference>
<dbReference type="EMBL" id="PYOJ01000027">
    <property type="protein sequence ID" value="PSV87505.1"/>
    <property type="molecule type" value="Genomic_DNA"/>
</dbReference>
<keyword evidence="4" id="KW-0067">ATP-binding</keyword>
<evidence type="ECO:0000256" key="2">
    <source>
        <dbReference type="ARBA" id="ARBA00022801"/>
    </source>
</evidence>
<dbReference type="PROSITE" id="PS51192">
    <property type="entry name" value="HELICASE_ATP_BIND_1"/>
    <property type="match status" value="1"/>
</dbReference>
<dbReference type="InterPro" id="IPR001650">
    <property type="entry name" value="Helicase_C-like"/>
</dbReference>
<evidence type="ECO:0000259" key="6">
    <source>
        <dbReference type="PROSITE" id="PS51192"/>
    </source>
</evidence>
<keyword evidence="3 8" id="KW-0347">Helicase</keyword>
<reference evidence="8 9" key="1">
    <citation type="submission" date="2018-03" db="EMBL/GenBank/DDBJ databases">
        <title>Whole genome sequencing of Histamine producing bacteria.</title>
        <authorList>
            <person name="Butler K."/>
        </authorList>
    </citation>
    <scope>NUCLEOTIDE SEQUENCE [LARGE SCALE GENOMIC DNA]</scope>
    <source>
        <strain evidence="8 9">ATCC 33979</strain>
    </source>
</reference>
<dbReference type="PANTHER" id="PTHR10799">
    <property type="entry name" value="SNF2/RAD54 HELICASE FAMILY"/>
    <property type="match status" value="1"/>
</dbReference>
<accession>A0A2T3M6P6</accession>
<dbReference type="InterPro" id="IPR057342">
    <property type="entry name" value="DEXDc_RapA"/>
</dbReference>
<evidence type="ECO:0000256" key="3">
    <source>
        <dbReference type="ARBA" id="ARBA00022806"/>
    </source>
</evidence>
<feature type="coiled-coil region" evidence="5">
    <location>
        <begin position="873"/>
        <end position="930"/>
    </location>
</feature>
<dbReference type="CDD" id="cd18011">
    <property type="entry name" value="DEXDc_RapA"/>
    <property type="match status" value="1"/>
</dbReference>
<dbReference type="GO" id="GO:0004386">
    <property type="term" value="F:helicase activity"/>
    <property type="evidence" value="ECO:0007669"/>
    <property type="project" value="UniProtKB-KW"/>
</dbReference>
<dbReference type="InterPro" id="IPR014001">
    <property type="entry name" value="Helicase_ATP-bd"/>
</dbReference>
<dbReference type="GO" id="GO:0016787">
    <property type="term" value="F:hydrolase activity"/>
    <property type="evidence" value="ECO:0007669"/>
    <property type="project" value="UniProtKB-KW"/>
</dbReference>
<comment type="caution">
    <text evidence="8">The sequence shown here is derived from an EMBL/GenBank/DDBJ whole genome shotgun (WGS) entry which is preliminary data.</text>
</comment>
<dbReference type="RefSeq" id="WP_045070562.1">
    <property type="nucleotide sequence ID" value="NZ_JZSL01000029.1"/>
</dbReference>
<dbReference type="SMART" id="SM00490">
    <property type="entry name" value="HELICc"/>
    <property type="match status" value="1"/>
</dbReference>
<dbReference type="InterPro" id="IPR027417">
    <property type="entry name" value="P-loop_NTPase"/>
</dbReference>
<keyword evidence="1" id="KW-0547">Nucleotide-binding</keyword>
<dbReference type="SUPFAM" id="SSF52540">
    <property type="entry name" value="P-loop containing nucleoside triphosphate hydrolases"/>
    <property type="match status" value="2"/>
</dbReference>
<dbReference type="CDD" id="cd18793">
    <property type="entry name" value="SF2_C_SNF"/>
    <property type="match status" value="1"/>
</dbReference>
<feature type="domain" description="Helicase ATP-binding" evidence="6">
    <location>
        <begin position="51"/>
        <end position="217"/>
    </location>
</feature>
<dbReference type="InterPro" id="IPR000330">
    <property type="entry name" value="SNF2_N"/>
</dbReference>
<evidence type="ECO:0000256" key="5">
    <source>
        <dbReference type="SAM" id="Coils"/>
    </source>
</evidence>
<dbReference type="InterPro" id="IPR049730">
    <property type="entry name" value="SNF2/RAD54-like_C"/>
</dbReference>
<keyword evidence="2" id="KW-0378">Hydrolase</keyword>
<dbReference type="GO" id="GO:0005524">
    <property type="term" value="F:ATP binding"/>
    <property type="evidence" value="ECO:0007669"/>
    <property type="project" value="UniProtKB-KW"/>
</dbReference>
<name>A0A2T3M6P6_PHOLE</name>
<evidence type="ECO:0000256" key="1">
    <source>
        <dbReference type="ARBA" id="ARBA00022741"/>
    </source>
</evidence>
<dbReference type="PROSITE" id="PS51194">
    <property type="entry name" value="HELICASE_CTER"/>
    <property type="match status" value="1"/>
</dbReference>
<gene>
    <name evidence="8" type="ORF">CTM89_17030</name>
</gene>
<dbReference type="SMART" id="SM00487">
    <property type="entry name" value="DEXDc"/>
    <property type="match status" value="1"/>
</dbReference>
<dbReference type="Proteomes" id="UP000240410">
    <property type="component" value="Unassembled WGS sequence"/>
</dbReference>
<dbReference type="AlphaFoldDB" id="A0A2T3M6P6"/>
<organism evidence="8 9">
    <name type="scientific">Photobacterium leiognathi</name>
    <dbReference type="NCBI Taxonomy" id="553611"/>
    <lineage>
        <taxon>Bacteria</taxon>
        <taxon>Pseudomonadati</taxon>
        <taxon>Pseudomonadota</taxon>
        <taxon>Gammaproteobacteria</taxon>
        <taxon>Vibrionales</taxon>
        <taxon>Vibrionaceae</taxon>
        <taxon>Photobacterium</taxon>
    </lineage>
</organism>
<evidence type="ECO:0000313" key="9">
    <source>
        <dbReference type="Proteomes" id="UP000240410"/>
    </source>
</evidence>
<feature type="domain" description="Helicase C-terminal" evidence="7">
    <location>
        <begin position="409"/>
        <end position="588"/>
    </location>
</feature>
<evidence type="ECO:0000313" key="8">
    <source>
        <dbReference type="EMBL" id="PSV87505.1"/>
    </source>
</evidence>
<sequence length="963" mass="110682">MLNNITPYHAKYFAHELSILHANNGVDRLSQSLFDASVDLNPHQIEAALFAIENPLSKGVVLADEVGLGKTIEAGLVLCQYWAERKRKLLIICPASLRRQWASELLEKFNLPSQVIDAKTYNQLQKEGIYNPLNNKQIVIMSYHYAARLEDKLVAEMWDLVVIDEAHKLRNAHRESNKMGQALKRTLDGRKKLLLTATPLQNSLMELYGMSTLIDEHTFGDPKAFRKQFMQADSDTLELKERLTGFVKRTLRKNVLEYIKYTERKAITIPFYPSEQEQDLYDRVQLLLEREDSYALPKRHRHLTGLILRKLLSSSTKAVLNNLQILKYRLEKLAKGEADVREIDVVQQIITDDDLEDDFVEEFDSTPEVQENKQIDHSALQAEIAELELLITKAELIGIDTKSKELLIGLEKGFTQLAEMGAAKKVIIFTESMRTQQYLAQFLESNGYLGKVVTFSGTNNTPQANKIYQQWREEYQGSSRITGSAQIDKRSALIDHFKDHSEIMIATEAAAEGVNLQFCSLLINYDLPWNPQRVEQRIGRCHRYGQKFDVVVVNFLNQRNQADQRVLELLTEKFNLFDGVFGASDSVLGSIESGVDFEKRIQSIYESCRTPDEIEAAFSSLQKELEDEINNKMQKTQAQLLEHFDEDIHDILKIKLDEAKERLDKVGRWFWAVTHQQLKEQAIFDHNSYRFSLQKPVNQLPVGQYQLLRKAGQGDNELQTQDHHSFAYRINHPLGEYVIDAAKSQETSNTELVFDCTNHATKVSVAEKLKGQSGWLTLNMLAVDAFNRQEFLLFTARTDNGQLVDSEACKRLFSLGATVNNTLDGADVHTLPVDLTAQKNRQVEAKLAEVMDQNNALFEVERDKLEKWAEDKMFAAEEALRDTKAQIKSVKRDSRHALTVEEQKLNQEKLQKLERQQKRQRMEIFDIEDEIADKRDELIAALEARMKQKTEVTELFTIRWQVI</sequence>
<dbReference type="InterPro" id="IPR038718">
    <property type="entry name" value="SNF2-like_sf"/>
</dbReference>
<proteinExistence type="predicted"/>
<dbReference type="Gene3D" id="3.40.50.10810">
    <property type="entry name" value="Tandem AAA-ATPase domain"/>
    <property type="match status" value="1"/>
</dbReference>
<keyword evidence="5" id="KW-0175">Coiled coil</keyword>
<dbReference type="OrthoDB" id="9814088at2"/>